<dbReference type="AlphaFoldDB" id="A0A6J4PST7"/>
<dbReference type="InterPro" id="IPR053153">
    <property type="entry name" value="APC_K+_Transporter"/>
</dbReference>
<gene>
    <name evidence="6" type="ORF">AVDCRST_MAG37-153</name>
</gene>
<feature type="transmembrane region" description="Helical" evidence="5">
    <location>
        <begin position="141"/>
        <end position="161"/>
    </location>
</feature>
<evidence type="ECO:0000256" key="1">
    <source>
        <dbReference type="ARBA" id="ARBA00004141"/>
    </source>
</evidence>
<dbReference type="GO" id="GO:0022857">
    <property type="term" value="F:transmembrane transporter activity"/>
    <property type="evidence" value="ECO:0007669"/>
    <property type="project" value="InterPro"/>
</dbReference>
<feature type="transmembrane region" description="Helical" evidence="5">
    <location>
        <begin position="267"/>
        <end position="289"/>
    </location>
</feature>
<feature type="transmembrane region" description="Helical" evidence="5">
    <location>
        <begin position="113"/>
        <end position="134"/>
    </location>
</feature>
<dbReference type="GO" id="GO:0016020">
    <property type="term" value="C:membrane"/>
    <property type="evidence" value="ECO:0007669"/>
    <property type="project" value="UniProtKB-SubCell"/>
</dbReference>
<evidence type="ECO:0000256" key="2">
    <source>
        <dbReference type="ARBA" id="ARBA00022692"/>
    </source>
</evidence>
<evidence type="ECO:0000256" key="5">
    <source>
        <dbReference type="SAM" id="Phobius"/>
    </source>
</evidence>
<keyword evidence="3 5" id="KW-1133">Transmembrane helix</keyword>
<accession>A0A6J4PST7</accession>
<dbReference type="PANTHER" id="PTHR47704:SF1">
    <property type="entry name" value="POTASSIUM TRANSPORTER KIMA"/>
    <property type="match status" value="1"/>
</dbReference>
<evidence type="ECO:0000256" key="3">
    <source>
        <dbReference type="ARBA" id="ARBA00022989"/>
    </source>
</evidence>
<feature type="transmembrane region" description="Helical" evidence="5">
    <location>
        <begin position="79"/>
        <end position="101"/>
    </location>
</feature>
<feature type="transmembrane region" description="Helical" evidence="5">
    <location>
        <begin position="37"/>
        <end position="58"/>
    </location>
</feature>
<dbReference type="Pfam" id="PF13520">
    <property type="entry name" value="AA_permease_2"/>
    <property type="match status" value="1"/>
</dbReference>
<dbReference type="EMBL" id="CADCVD010000007">
    <property type="protein sequence ID" value="CAA9424355.1"/>
    <property type="molecule type" value="Genomic_DNA"/>
</dbReference>
<organism evidence="6">
    <name type="scientific">uncultured Rubrobacteraceae bacterium</name>
    <dbReference type="NCBI Taxonomy" id="349277"/>
    <lineage>
        <taxon>Bacteria</taxon>
        <taxon>Bacillati</taxon>
        <taxon>Actinomycetota</taxon>
        <taxon>Rubrobacteria</taxon>
        <taxon>Rubrobacterales</taxon>
        <taxon>Rubrobacteraceae</taxon>
        <taxon>environmental samples</taxon>
    </lineage>
</organism>
<sequence length="438" mass="45317">MLLFAFALAIMADPISSVAYAIEAALGELNGDLRLILPTMGLVVLVIAVIVVNYRQLVSRFPEGGGAPAATGRAFGESWAFLPIGALIVDFALTIAISVSSGASNIVAYLPDLAPFQVVLALGLLIVVGAISWFGHSARVLFSLMAMVFIIMSAVILIGGVTAEPAASTAEASGESSHPAFLAILLAFPVAMALATGVEAPSTAIAQLGQLGDEGRKRFGRLALFATLVIVGTLTLGFTALAVRLGVGLPVGESTLTAEVARASVNGSLFALFQAAIILLLIAAGASGLQAGPGLLKALAREQTGDDEARGILPGWLGRTNRYYTPFWGLLLYGIMTLALILAAQADEQTLVLFYAVSVFLSFLAGLVSMAMFSYREGERRSLVLNAGGALVVGFVLVMNLARVTPLASVAATLLIAAGLYGLWVRNGRPRGIAGAEE</sequence>
<feature type="transmembrane region" description="Helical" evidence="5">
    <location>
        <begin position="181"/>
        <end position="201"/>
    </location>
</feature>
<keyword evidence="2 5" id="KW-0812">Transmembrane</keyword>
<dbReference type="PIRSF" id="PIRSF006060">
    <property type="entry name" value="AA_transporter"/>
    <property type="match status" value="1"/>
</dbReference>
<dbReference type="Gene3D" id="1.20.1740.10">
    <property type="entry name" value="Amino acid/polyamine transporter I"/>
    <property type="match status" value="1"/>
</dbReference>
<feature type="transmembrane region" description="Helical" evidence="5">
    <location>
        <begin position="222"/>
        <end position="247"/>
    </location>
</feature>
<dbReference type="InterPro" id="IPR002293">
    <property type="entry name" value="AA/rel_permease1"/>
</dbReference>
<feature type="transmembrane region" description="Helical" evidence="5">
    <location>
        <begin position="383"/>
        <end position="401"/>
    </location>
</feature>
<dbReference type="PANTHER" id="PTHR47704">
    <property type="entry name" value="POTASSIUM TRANSPORTER KIMA"/>
    <property type="match status" value="1"/>
</dbReference>
<evidence type="ECO:0000313" key="6">
    <source>
        <dbReference type="EMBL" id="CAA9424355.1"/>
    </source>
</evidence>
<name>A0A6J4PST7_9ACTN</name>
<keyword evidence="4 5" id="KW-0472">Membrane</keyword>
<feature type="transmembrane region" description="Helical" evidence="5">
    <location>
        <begin position="352"/>
        <end position="371"/>
    </location>
</feature>
<proteinExistence type="predicted"/>
<comment type="subcellular location">
    <subcellularLocation>
        <location evidence="1">Membrane</location>
        <topology evidence="1">Multi-pass membrane protein</topology>
    </subcellularLocation>
</comment>
<feature type="transmembrane region" description="Helical" evidence="5">
    <location>
        <begin position="407"/>
        <end position="425"/>
    </location>
</feature>
<evidence type="ECO:0000256" key="4">
    <source>
        <dbReference type="ARBA" id="ARBA00023136"/>
    </source>
</evidence>
<reference evidence="6" key="1">
    <citation type="submission" date="2020-02" db="EMBL/GenBank/DDBJ databases">
        <authorList>
            <person name="Meier V. D."/>
        </authorList>
    </citation>
    <scope>NUCLEOTIDE SEQUENCE</scope>
    <source>
        <strain evidence="6">AVDCRST_MAG37</strain>
    </source>
</reference>
<feature type="transmembrane region" description="Helical" evidence="5">
    <location>
        <begin position="327"/>
        <end position="346"/>
    </location>
</feature>
<protein>
    <submittedName>
        <fullName evidence="6">Uncharacterized amino acid permease, GabP family</fullName>
    </submittedName>
</protein>